<sequence length="85" mass="9530">MKLSKKRHKLLRNLAFPGDKLVIHYTAVFSSPQKRKGTSPTLNADDVNQILSSVESSPENLCKTRTEIVFGPFVYLSDINNVLLV</sequence>
<proteinExistence type="predicted"/>
<protein>
    <submittedName>
        <fullName evidence="1">Uncharacterized protein</fullName>
    </submittedName>
</protein>
<reference evidence="1 2" key="1">
    <citation type="submission" date="2017-11" db="EMBL/GenBank/DDBJ databases">
        <authorList>
            <person name="Kracher B."/>
        </authorList>
    </citation>
    <scope>NUCLEOTIDE SEQUENCE [LARGE SCALE GENOMIC DNA]</scope>
    <source>
        <strain evidence="1 2">RACE1</strain>
    </source>
</reference>
<evidence type="ECO:0000313" key="2">
    <source>
        <dbReference type="Proteomes" id="UP000275772"/>
    </source>
</evidence>
<dbReference type="VEuPathDB" id="FungiDB:BLGHR1_10700"/>
<organism evidence="1 2">
    <name type="scientific">Blumeria hordei</name>
    <name type="common">Barley powdery mildew</name>
    <name type="synonym">Blumeria graminis f. sp. hordei</name>
    <dbReference type="NCBI Taxonomy" id="2867405"/>
    <lineage>
        <taxon>Eukaryota</taxon>
        <taxon>Fungi</taxon>
        <taxon>Dikarya</taxon>
        <taxon>Ascomycota</taxon>
        <taxon>Pezizomycotina</taxon>
        <taxon>Leotiomycetes</taxon>
        <taxon>Erysiphales</taxon>
        <taxon>Erysiphaceae</taxon>
        <taxon>Blumeria</taxon>
    </lineage>
</organism>
<dbReference type="EMBL" id="UNSH01000006">
    <property type="protein sequence ID" value="SZE99979.1"/>
    <property type="molecule type" value="Genomic_DNA"/>
</dbReference>
<accession>A0A383UJK9</accession>
<gene>
    <name evidence="1" type="ORF">BLGHR1_10700</name>
</gene>
<dbReference type="AlphaFoldDB" id="A0A383UJK9"/>
<evidence type="ECO:0000313" key="1">
    <source>
        <dbReference type="EMBL" id="SZE99979.1"/>
    </source>
</evidence>
<dbReference type="Proteomes" id="UP000275772">
    <property type="component" value="Unassembled WGS sequence"/>
</dbReference>
<name>A0A383UJK9_BLUHO</name>